<dbReference type="Gene3D" id="1.10.10.10">
    <property type="entry name" value="Winged helix-like DNA-binding domain superfamily/Winged helix DNA-binding domain"/>
    <property type="match status" value="1"/>
</dbReference>
<dbReference type="GO" id="GO:0003700">
    <property type="term" value="F:DNA-binding transcription factor activity"/>
    <property type="evidence" value="ECO:0007669"/>
    <property type="project" value="InterPro"/>
</dbReference>
<dbReference type="RefSeq" id="WP_086566634.1">
    <property type="nucleotide sequence ID" value="NZ_JAFMOF010000002.1"/>
</dbReference>
<organism evidence="2 3">
    <name type="scientific">Streptomyces triculaminicus</name>
    <dbReference type="NCBI Taxonomy" id="2816232"/>
    <lineage>
        <taxon>Bacteria</taxon>
        <taxon>Bacillati</taxon>
        <taxon>Actinomycetota</taxon>
        <taxon>Actinomycetes</taxon>
        <taxon>Kitasatosporales</taxon>
        <taxon>Streptomycetaceae</taxon>
        <taxon>Streptomyces</taxon>
    </lineage>
</organism>
<keyword evidence="3" id="KW-1185">Reference proteome</keyword>
<dbReference type="SUPFAM" id="SSF46785">
    <property type="entry name" value="Winged helix' DNA-binding domain"/>
    <property type="match status" value="1"/>
</dbReference>
<dbReference type="PANTHER" id="PTHR33164:SF99">
    <property type="entry name" value="MARR FAMILY REGULATORY PROTEIN"/>
    <property type="match status" value="1"/>
</dbReference>
<dbReference type="GO" id="GO:0006950">
    <property type="term" value="P:response to stress"/>
    <property type="evidence" value="ECO:0007669"/>
    <property type="project" value="TreeGrafter"/>
</dbReference>
<evidence type="ECO:0000313" key="2">
    <source>
        <dbReference type="EMBL" id="MBO0653430.1"/>
    </source>
</evidence>
<dbReference type="EMBL" id="JAFMOF010000002">
    <property type="protein sequence ID" value="MBO0653430.1"/>
    <property type="molecule type" value="Genomic_DNA"/>
</dbReference>
<dbReference type="Proteomes" id="UP000664781">
    <property type="component" value="Unassembled WGS sequence"/>
</dbReference>
<evidence type="ECO:0000313" key="3">
    <source>
        <dbReference type="Proteomes" id="UP000664781"/>
    </source>
</evidence>
<feature type="domain" description="HTH marR-type" evidence="1">
    <location>
        <begin position="32"/>
        <end position="133"/>
    </location>
</feature>
<dbReference type="AlphaFoldDB" id="A0A939JQM3"/>
<proteinExistence type="predicted"/>
<gene>
    <name evidence="2" type="ORF">J1792_11690</name>
</gene>
<reference evidence="2" key="1">
    <citation type="submission" date="2021-03" db="EMBL/GenBank/DDBJ databases">
        <title>Streptomyces strains.</title>
        <authorList>
            <person name="Lund M.B."/>
            <person name="Toerring T."/>
        </authorList>
    </citation>
    <scope>NUCLEOTIDE SEQUENCE</scope>
    <source>
        <strain evidence="2">JCM 4242</strain>
    </source>
</reference>
<protein>
    <submittedName>
        <fullName evidence="2">Winged helix-turn-helix transcriptional regulator</fullName>
    </submittedName>
</protein>
<accession>A0A939JQM3</accession>
<dbReference type="InterPro" id="IPR039422">
    <property type="entry name" value="MarR/SlyA-like"/>
</dbReference>
<dbReference type="InterPro" id="IPR036388">
    <property type="entry name" value="WH-like_DNA-bd_sf"/>
</dbReference>
<dbReference type="InterPro" id="IPR036390">
    <property type="entry name" value="WH_DNA-bd_sf"/>
</dbReference>
<comment type="caution">
    <text evidence="2">The sequence shown here is derived from an EMBL/GenBank/DDBJ whole genome shotgun (WGS) entry which is preliminary data.</text>
</comment>
<dbReference type="PANTHER" id="PTHR33164">
    <property type="entry name" value="TRANSCRIPTIONAL REGULATOR, MARR FAMILY"/>
    <property type="match status" value="1"/>
</dbReference>
<sequence length="156" mass="17744">MAEEPWLDETQQRAWRAYLAMSKRLSTHLGRQLQRKFDLSPQDFEILVNLSEVPGRRMRAADLGRATQWEKSRLSHQLSRMERRGLVGREAVPGARYPEVVLTEQGYAAIVRAAPTHAASVRAMFADVLGPELLDRFAEACEAISERLEEHESDPC</sequence>
<dbReference type="InterPro" id="IPR000835">
    <property type="entry name" value="HTH_MarR-typ"/>
</dbReference>
<dbReference type="SMART" id="SM00347">
    <property type="entry name" value="HTH_MARR"/>
    <property type="match status" value="1"/>
</dbReference>
<name>A0A939JQM3_9ACTN</name>
<evidence type="ECO:0000259" key="1">
    <source>
        <dbReference type="SMART" id="SM00347"/>
    </source>
</evidence>
<dbReference type="Pfam" id="PF12802">
    <property type="entry name" value="MarR_2"/>
    <property type="match status" value="1"/>
</dbReference>